<accession>A0A4Z0A398</accession>
<protein>
    <submittedName>
        <fullName evidence="1">Uncharacterized protein</fullName>
    </submittedName>
</protein>
<evidence type="ECO:0000313" key="1">
    <source>
        <dbReference type="EMBL" id="TFY81496.1"/>
    </source>
</evidence>
<evidence type="ECO:0000313" key="2">
    <source>
        <dbReference type="Proteomes" id="UP000298061"/>
    </source>
</evidence>
<reference evidence="1 2" key="1">
    <citation type="submission" date="2019-02" db="EMBL/GenBank/DDBJ databases">
        <title>Genome sequencing of the rare red list fungi Hericium alpestre (H. flagellum).</title>
        <authorList>
            <person name="Buettner E."/>
            <person name="Kellner H."/>
        </authorList>
    </citation>
    <scope>NUCLEOTIDE SEQUENCE [LARGE SCALE GENOMIC DNA]</scope>
    <source>
        <strain evidence="1 2">DSM 108284</strain>
    </source>
</reference>
<name>A0A4Z0A398_9AGAM</name>
<sequence>MAPKPTTDSPVMQFLKTPPAEYRHTDTSSFLQVAAIDEQSTTSKWAHDCLRGVVLRKTQWDWLLEGQYKKFERFVNKQESPVPVVQDIPFEYPRNEADVGCDKLKASLAKAVLTVYLGSPSKLRSCFRYGVSVRSGLPVQPYVPRQRP</sequence>
<gene>
    <name evidence="1" type="ORF">EWM64_g2516</name>
</gene>
<dbReference type="Proteomes" id="UP000298061">
    <property type="component" value="Unassembled WGS sequence"/>
</dbReference>
<proteinExistence type="predicted"/>
<dbReference type="AlphaFoldDB" id="A0A4Z0A398"/>
<keyword evidence="2" id="KW-1185">Reference proteome</keyword>
<comment type="caution">
    <text evidence="1">The sequence shown here is derived from an EMBL/GenBank/DDBJ whole genome shotgun (WGS) entry which is preliminary data.</text>
</comment>
<dbReference type="EMBL" id="SFCI01000206">
    <property type="protein sequence ID" value="TFY81496.1"/>
    <property type="molecule type" value="Genomic_DNA"/>
</dbReference>
<organism evidence="1 2">
    <name type="scientific">Hericium alpestre</name>
    <dbReference type="NCBI Taxonomy" id="135208"/>
    <lineage>
        <taxon>Eukaryota</taxon>
        <taxon>Fungi</taxon>
        <taxon>Dikarya</taxon>
        <taxon>Basidiomycota</taxon>
        <taxon>Agaricomycotina</taxon>
        <taxon>Agaricomycetes</taxon>
        <taxon>Russulales</taxon>
        <taxon>Hericiaceae</taxon>
        <taxon>Hericium</taxon>
    </lineage>
</organism>